<dbReference type="InterPro" id="IPR051393">
    <property type="entry name" value="ABC_transporter_permease"/>
</dbReference>
<protein>
    <submittedName>
        <fullName evidence="10">Sugar ABC transporter permease</fullName>
    </submittedName>
</protein>
<dbReference type="SUPFAM" id="SSF161098">
    <property type="entry name" value="MetI-like"/>
    <property type="match status" value="1"/>
</dbReference>
<evidence type="ECO:0000313" key="11">
    <source>
        <dbReference type="Proteomes" id="UP000619260"/>
    </source>
</evidence>
<dbReference type="PANTHER" id="PTHR30193">
    <property type="entry name" value="ABC TRANSPORTER PERMEASE PROTEIN"/>
    <property type="match status" value="1"/>
</dbReference>
<dbReference type="InterPro" id="IPR035906">
    <property type="entry name" value="MetI-like_sf"/>
</dbReference>
<keyword evidence="4 7" id="KW-0812">Transmembrane</keyword>
<keyword evidence="11" id="KW-1185">Reference proteome</keyword>
<dbReference type="EMBL" id="BOPF01000028">
    <property type="protein sequence ID" value="GIJ49472.1"/>
    <property type="molecule type" value="Genomic_DNA"/>
</dbReference>
<keyword evidence="6 7" id="KW-0472">Membrane</keyword>
<dbReference type="PROSITE" id="PS50928">
    <property type="entry name" value="ABC_TM1"/>
    <property type="match status" value="1"/>
</dbReference>
<reference evidence="10" key="1">
    <citation type="submission" date="2021-01" db="EMBL/GenBank/DDBJ databases">
        <title>Whole genome shotgun sequence of Virgisporangium aliadipatigenens NBRC 105644.</title>
        <authorList>
            <person name="Komaki H."/>
            <person name="Tamura T."/>
        </authorList>
    </citation>
    <scope>NUCLEOTIDE SEQUENCE</scope>
    <source>
        <strain evidence="10">NBRC 105644</strain>
    </source>
</reference>
<dbReference type="Proteomes" id="UP000619260">
    <property type="component" value="Unassembled WGS sequence"/>
</dbReference>
<evidence type="ECO:0000313" key="10">
    <source>
        <dbReference type="EMBL" id="GIJ49472.1"/>
    </source>
</evidence>
<dbReference type="GO" id="GO:0055085">
    <property type="term" value="P:transmembrane transport"/>
    <property type="evidence" value="ECO:0007669"/>
    <property type="project" value="InterPro"/>
</dbReference>
<feature type="transmembrane region" description="Helical" evidence="7">
    <location>
        <begin position="293"/>
        <end position="317"/>
    </location>
</feature>
<feature type="domain" description="ABC transmembrane type-1" evidence="9">
    <location>
        <begin position="96"/>
        <end position="314"/>
    </location>
</feature>
<dbReference type="Gene3D" id="1.10.3720.10">
    <property type="entry name" value="MetI-like"/>
    <property type="match status" value="1"/>
</dbReference>
<evidence type="ECO:0000256" key="7">
    <source>
        <dbReference type="RuleBase" id="RU363032"/>
    </source>
</evidence>
<keyword evidence="2 7" id="KW-0813">Transport</keyword>
<feature type="transmembrane region" description="Helical" evidence="7">
    <location>
        <begin position="235"/>
        <end position="255"/>
    </location>
</feature>
<proteinExistence type="inferred from homology"/>
<keyword evidence="5 7" id="KW-1133">Transmembrane helix</keyword>
<comment type="caution">
    <text evidence="10">The sequence shown here is derived from an EMBL/GenBank/DDBJ whole genome shotgun (WGS) entry which is preliminary data.</text>
</comment>
<evidence type="ECO:0000256" key="6">
    <source>
        <dbReference type="ARBA" id="ARBA00023136"/>
    </source>
</evidence>
<organism evidence="10 11">
    <name type="scientific">Virgisporangium aliadipatigenens</name>
    <dbReference type="NCBI Taxonomy" id="741659"/>
    <lineage>
        <taxon>Bacteria</taxon>
        <taxon>Bacillati</taxon>
        <taxon>Actinomycetota</taxon>
        <taxon>Actinomycetes</taxon>
        <taxon>Micromonosporales</taxon>
        <taxon>Micromonosporaceae</taxon>
        <taxon>Virgisporangium</taxon>
    </lineage>
</organism>
<comment type="similarity">
    <text evidence="7">Belongs to the binding-protein-dependent transport system permease family.</text>
</comment>
<gene>
    <name evidence="10" type="primary">cebF_2</name>
    <name evidence="10" type="ORF">Val02_63580</name>
</gene>
<evidence type="ECO:0000256" key="1">
    <source>
        <dbReference type="ARBA" id="ARBA00004651"/>
    </source>
</evidence>
<feature type="transmembrane region" description="Helical" evidence="7">
    <location>
        <begin position="36"/>
        <end position="62"/>
    </location>
</feature>
<dbReference type="RefSeq" id="WP_203902942.1">
    <property type="nucleotide sequence ID" value="NZ_BOPF01000028.1"/>
</dbReference>
<dbReference type="GO" id="GO:0005886">
    <property type="term" value="C:plasma membrane"/>
    <property type="evidence" value="ECO:0007669"/>
    <property type="project" value="UniProtKB-SubCell"/>
</dbReference>
<dbReference type="CDD" id="cd06261">
    <property type="entry name" value="TM_PBP2"/>
    <property type="match status" value="1"/>
</dbReference>
<evidence type="ECO:0000256" key="2">
    <source>
        <dbReference type="ARBA" id="ARBA00022448"/>
    </source>
</evidence>
<dbReference type="AlphaFoldDB" id="A0A8J3YRT2"/>
<dbReference type="PANTHER" id="PTHR30193:SF37">
    <property type="entry name" value="INNER MEMBRANE ABC TRANSPORTER PERMEASE PROTEIN YCJO"/>
    <property type="match status" value="1"/>
</dbReference>
<comment type="subcellular location">
    <subcellularLocation>
        <location evidence="1 7">Cell membrane</location>
        <topology evidence="1 7">Multi-pass membrane protein</topology>
    </subcellularLocation>
</comment>
<dbReference type="Pfam" id="PF00528">
    <property type="entry name" value="BPD_transp_1"/>
    <property type="match status" value="1"/>
</dbReference>
<dbReference type="InterPro" id="IPR000515">
    <property type="entry name" value="MetI-like"/>
</dbReference>
<feature type="transmembrane region" description="Helical" evidence="7">
    <location>
        <begin position="133"/>
        <end position="154"/>
    </location>
</feature>
<evidence type="ECO:0000256" key="8">
    <source>
        <dbReference type="SAM" id="MobiDB-lite"/>
    </source>
</evidence>
<sequence>MTAQITRGRHDRGSPDAAPQPPAPSRHRLTKIDLKFSPYIFISPFFIIFAIFGAFPLAYTLWVSLRKWDLLGGDGGFVGLDNYSAILKDSWFWNAVYNTFGIFLLATIPQILLALVTAYWLNKKLRARTAFRMGVLVPNVTSVAAVAIVFSQLFGRDFGLINWLIGFVGIDPIDWPAGRYSAWFAVATMVDWRWTGYHALILLAAMQAIPKDLYESASIDGASALRQFWQITVPLLRPTLLFSVIIATIGGLQLFTEPLLFNGSNNAILGGSLRQSQTVAMYLYEQGFTRFNFGYGAAIAWLLFLLIIIVSLANLVLVRRLAGGSKGAEQ</sequence>
<keyword evidence="3" id="KW-1003">Cell membrane</keyword>
<evidence type="ECO:0000256" key="5">
    <source>
        <dbReference type="ARBA" id="ARBA00022989"/>
    </source>
</evidence>
<evidence type="ECO:0000259" key="9">
    <source>
        <dbReference type="PROSITE" id="PS50928"/>
    </source>
</evidence>
<feature type="region of interest" description="Disordered" evidence="8">
    <location>
        <begin position="1"/>
        <end position="26"/>
    </location>
</feature>
<accession>A0A8J3YRT2</accession>
<name>A0A8J3YRT2_9ACTN</name>
<evidence type="ECO:0000256" key="4">
    <source>
        <dbReference type="ARBA" id="ARBA00022692"/>
    </source>
</evidence>
<evidence type="ECO:0000256" key="3">
    <source>
        <dbReference type="ARBA" id="ARBA00022475"/>
    </source>
</evidence>
<feature type="transmembrane region" description="Helical" evidence="7">
    <location>
        <begin position="100"/>
        <end position="121"/>
    </location>
</feature>